<accession>A0A448ZG89</accession>
<reference evidence="2 3" key="1">
    <citation type="submission" date="2019-01" db="EMBL/GenBank/DDBJ databases">
        <authorList>
            <person name="Ferrante I. M."/>
        </authorList>
    </citation>
    <scope>NUCLEOTIDE SEQUENCE [LARGE SCALE GENOMIC DNA]</scope>
    <source>
        <strain evidence="2 3">B856</strain>
    </source>
</reference>
<dbReference type="Pfam" id="PF14617">
    <property type="entry name" value="CMS1"/>
    <property type="match status" value="1"/>
</dbReference>
<organism evidence="2 3">
    <name type="scientific">Pseudo-nitzschia multistriata</name>
    <dbReference type="NCBI Taxonomy" id="183589"/>
    <lineage>
        <taxon>Eukaryota</taxon>
        <taxon>Sar</taxon>
        <taxon>Stramenopiles</taxon>
        <taxon>Ochrophyta</taxon>
        <taxon>Bacillariophyta</taxon>
        <taxon>Bacillariophyceae</taxon>
        <taxon>Bacillariophycidae</taxon>
        <taxon>Bacillariales</taxon>
        <taxon>Bacillariaceae</taxon>
        <taxon>Pseudo-nitzschia</taxon>
    </lineage>
</organism>
<evidence type="ECO:0000256" key="1">
    <source>
        <dbReference type="SAM" id="MobiDB-lite"/>
    </source>
</evidence>
<dbReference type="OrthoDB" id="1929311at2759"/>
<protein>
    <submittedName>
        <fullName evidence="2">Uncharacterized protein</fullName>
    </submittedName>
</protein>
<sequence>MCVSPQREPPFSHANENRKNVELRYGANDFNHLARSRLEILSILSAPDAILKPSFAPSPGILSDTTRLSIRNHTDSQTETNMGGDDLGSDDEYLVAPSRGVEDYGDDSSVEGSSDGGGRRQQQQQQQQKRGRGEAASSGNKEQGQPARNAKKQKRGGPMEALGVDIRMESPESKAEILSRFSGAGFLPSHVARLSSKNSYDVGANVHSKNFMDRLLCVVSKKQLKNHTQQKSPRAIVFCLSARRSVAVLKDLAPMKLRVAKLFPKQGTIGEQARQMETTEFALAVGTPHRIKELIDRGSLTLKNTKLLGLDTFLNPKHQSVYTLHDTAPYLKSILKEHAEPICKDGKRDLKIGFV</sequence>
<dbReference type="GO" id="GO:0005634">
    <property type="term" value="C:nucleus"/>
    <property type="evidence" value="ECO:0007669"/>
    <property type="project" value="TreeGrafter"/>
</dbReference>
<keyword evidence="3" id="KW-1185">Reference proteome</keyword>
<gene>
    <name evidence="2" type="ORF">PSNMU_V1.4_AUG-EV-PASAV3_0079450</name>
</gene>
<dbReference type="EMBL" id="CAACVS010000326">
    <property type="protein sequence ID" value="VEU41042.1"/>
    <property type="molecule type" value="Genomic_DNA"/>
</dbReference>
<dbReference type="PANTHER" id="PTHR24030">
    <property type="entry name" value="PROTEIN CMSS1"/>
    <property type="match status" value="1"/>
</dbReference>
<dbReference type="InterPro" id="IPR032704">
    <property type="entry name" value="Cms1"/>
</dbReference>
<feature type="region of interest" description="Disordered" evidence="1">
    <location>
        <begin position="72"/>
        <end position="158"/>
    </location>
</feature>
<name>A0A448ZG89_9STRA</name>
<dbReference type="PANTHER" id="PTHR24030:SF0">
    <property type="entry name" value="PROTEIN CMSS1"/>
    <property type="match status" value="1"/>
</dbReference>
<dbReference type="GO" id="GO:0030686">
    <property type="term" value="C:90S preribosome"/>
    <property type="evidence" value="ECO:0007669"/>
    <property type="project" value="TreeGrafter"/>
</dbReference>
<dbReference type="Proteomes" id="UP000291116">
    <property type="component" value="Unassembled WGS sequence"/>
</dbReference>
<evidence type="ECO:0000313" key="2">
    <source>
        <dbReference type="EMBL" id="VEU41042.1"/>
    </source>
</evidence>
<proteinExistence type="predicted"/>
<feature type="compositionally biased region" description="Polar residues" evidence="1">
    <location>
        <begin position="72"/>
        <end position="81"/>
    </location>
</feature>
<evidence type="ECO:0000313" key="3">
    <source>
        <dbReference type="Proteomes" id="UP000291116"/>
    </source>
</evidence>
<dbReference type="AlphaFoldDB" id="A0A448ZG89"/>